<name>A0A6J4U2D8_9ACTN</name>
<keyword evidence="1" id="KW-0812">Transmembrane</keyword>
<protein>
    <submittedName>
        <fullName evidence="2">Uncharacterized protein</fullName>
    </submittedName>
</protein>
<keyword evidence="1" id="KW-1133">Transmembrane helix</keyword>
<dbReference type="AlphaFoldDB" id="A0A6J4U2D8"/>
<dbReference type="EMBL" id="CADCVT010000486">
    <property type="protein sequence ID" value="CAA9537541.1"/>
    <property type="molecule type" value="Genomic_DNA"/>
</dbReference>
<gene>
    <name evidence="2" type="ORF">AVDCRST_MAG85-4270</name>
</gene>
<organism evidence="2">
    <name type="scientific">uncultured Solirubrobacteraceae bacterium</name>
    <dbReference type="NCBI Taxonomy" id="1162706"/>
    <lineage>
        <taxon>Bacteria</taxon>
        <taxon>Bacillati</taxon>
        <taxon>Actinomycetota</taxon>
        <taxon>Thermoleophilia</taxon>
        <taxon>Solirubrobacterales</taxon>
        <taxon>Solirubrobacteraceae</taxon>
        <taxon>environmental samples</taxon>
    </lineage>
</organism>
<keyword evidence="1" id="KW-0472">Membrane</keyword>
<sequence length="78" mass="7566">MVGVLVASVLAGGAIATSPLPTIVFFAWVVPLFTGGLGHVATVSGIAAGVIGAVVIVKTRHLGRTLCPAKLAATSSGA</sequence>
<proteinExistence type="predicted"/>
<feature type="transmembrane region" description="Helical" evidence="1">
    <location>
        <begin position="26"/>
        <end position="56"/>
    </location>
</feature>
<accession>A0A6J4U2D8</accession>
<reference evidence="2" key="1">
    <citation type="submission" date="2020-02" db="EMBL/GenBank/DDBJ databases">
        <authorList>
            <person name="Meier V. D."/>
        </authorList>
    </citation>
    <scope>NUCLEOTIDE SEQUENCE</scope>
    <source>
        <strain evidence="2">AVDCRST_MAG85</strain>
    </source>
</reference>
<evidence type="ECO:0000256" key="1">
    <source>
        <dbReference type="SAM" id="Phobius"/>
    </source>
</evidence>
<evidence type="ECO:0000313" key="2">
    <source>
        <dbReference type="EMBL" id="CAA9537541.1"/>
    </source>
</evidence>